<dbReference type="Proteomes" id="UP000238479">
    <property type="component" value="Chromosome 7"/>
</dbReference>
<gene>
    <name evidence="1" type="ORF">RchiOBHm_Chr7g0199471</name>
</gene>
<evidence type="ECO:0000313" key="1">
    <source>
        <dbReference type="EMBL" id="PRQ17849.1"/>
    </source>
</evidence>
<dbReference type="EMBL" id="PDCK01000045">
    <property type="protein sequence ID" value="PRQ17849.1"/>
    <property type="molecule type" value="Genomic_DNA"/>
</dbReference>
<protein>
    <submittedName>
        <fullName evidence="1">Uncharacterized protein</fullName>
    </submittedName>
</protein>
<sequence>MFNCVKRDDIDCSPYEEGEWRFIYLRIGGCIKCRLKRSSDNTIHYIVLCARH</sequence>
<proteinExistence type="predicted"/>
<accession>A0A2P6P7E7</accession>
<evidence type="ECO:0000313" key="2">
    <source>
        <dbReference type="Proteomes" id="UP000238479"/>
    </source>
</evidence>
<reference evidence="1 2" key="1">
    <citation type="journal article" date="2018" name="Nat. Genet.">
        <title>The Rosa genome provides new insights in the design of modern roses.</title>
        <authorList>
            <person name="Bendahmane M."/>
        </authorList>
    </citation>
    <scope>NUCLEOTIDE SEQUENCE [LARGE SCALE GENOMIC DNA]</scope>
    <source>
        <strain evidence="2">cv. Old Blush</strain>
    </source>
</reference>
<comment type="caution">
    <text evidence="1">The sequence shown here is derived from an EMBL/GenBank/DDBJ whole genome shotgun (WGS) entry which is preliminary data.</text>
</comment>
<dbReference type="Gramene" id="PRQ17849">
    <property type="protein sequence ID" value="PRQ17849"/>
    <property type="gene ID" value="RchiOBHm_Chr7g0199471"/>
</dbReference>
<dbReference type="AlphaFoldDB" id="A0A2P6P7E7"/>
<name>A0A2P6P7E7_ROSCH</name>
<keyword evidence="2" id="KW-1185">Reference proteome</keyword>
<organism evidence="1 2">
    <name type="scientific">Rosa chinensis</name>
    <name type="common">China rose</name>
    <dbReference type="NCBI Taxonomy" id="74649"/>
    <lineage>
        <taxon>Eukaryota</taxon>
        <taxon>Viridiplantae</taxon>
        <taxon>Streptophyta</taxon>
        <taxon>Embryophyta</taxon>
        <taxon>Tracheophyta</taxon>
        <taxon>Spermatophyta</taxon>
        <taxon>Magnoliopsida</taxon>
        <taxon>eudicotyledons</taxon>
        <taxon>Gunneridae</taxon>
        <taxon>Pentapetalae</taxon>
        <taxon>rosids</taxon>
        <taxon>fabids</taxon>
        <taxon>Rosales</taxon>
        <taxon>Rosaceae</taxon>
        <taxon>Rosoideae</taxon>
        <taxon>Rosoideae incertae sedis</taxon>
        <taxon>Rosa</taxon>
    </lineage>
</organism>